<dbReference type="InterPro" id="IPR003675">
    <property type="entry name" value="Rce1/LyrA-like_dom"/>
</dbReference>
<feature type="transmembrane region" description="Helical" evidence="1">
    <location>
        <begin position="215"/>
        <end position="235"/>
    </location>
</feature>
<keyword evidence="3" id="KW-0645">Protease</keyword>
<sequence length="278" mass="31452">MMDQNSLKKNYIFNWQGALALIGGMIVGSSIVAIANVISIFAFNENLQYKDFYLLIANAAGFLGAIFAFDYFIARPQTGRKLNFNFSPTNLMTYLLIFPMMFGMMMIGEFITAQIPVKGPVFGNYYEYFSKLMDQMTNDHATLIVLAVIMAPIFEEIVFRGIIQKGLMNKGVKPWKAIAISALVFGLVHGNPWQFVGAVLLGSVLGLVYYKTKSLLLSMLLHAFNNLVSSILIFYGKTESFAETFHVSEYLILGFGIILFSVFYYLFMKKYRVHYSEN</sequence>
<feature type="domain" description="CAAX prenyl protease 2/Lysostaphin resistance protein A-like" evidence="2">
    <location>
        <begin position="141"/>
        <end position="228"/>
    </location>
</feature>
<feature type="transmembrane region" description="Helical" evidence="1">
    <location>
        <begin position="52"/>
        <end position="73"/>
    </location>
</feature>
<dbReference type="PANTHER" id="PTHR36435">
    <property type="entry name" value="SLR1288 PROTEIN"/>
    <property type="match status" value="1"/>
</dbReference>
<gene>
    <name evidence="3" type="ORF">OA86_13795</name>
</gene>
<evidence type="ECO:0000313" key="3">
    <source>
        <dbReference type="EMBL" id="KIA86091.1"/>
    </source>
</evidence>
<name>A0A0C1CPS2_9FLAO</name>
<dbReference type="InterPro" id="IPR052710">
    <property type="entry name" value="CAAX_protease"/>
</dbReference>
<keyword evidence="4" id="KW-1185">Reference proteome</keyword>
<dbReference type="Proteomes" id="UP000031473">
    <property type="component" value="Unassembled WGS sequence"/>
</dbReference>
<reference evidence="3 4" key="1">
    <citation type="submission" date="2014-10" db="EMBL/GenBank/DDBJ databases">
        <title>Kaistella jeonii genome.</title>
        <authorList>
            <person name="Clayton J.T."/>
            <person name="Newman J.D."/>
        </authorList>
    </citation>
    <scope>NUCLEOTIDE SEQUENCE [LARGE SCALE GENOMIC DNA]</scope>
    <source>
        <strain evidence="3 4">DSM 17048</strain>
    </source>
</reference>
<dbReference type="EMBL" id="JSYL01000014">
    <property type="protein sequence ID" value="KIA86091.1"/>
    <property type="molecule type" value="Genomic_DNA"/>
</dbReference>
<dbReference type="Pfam" id="PF02517">
    <property type="entry name" value="Rce1-like"/>
    <property type="match status" value="1"/>
</dbReference>
<evidence type="ECO:0000259" key="2">
    <source>
        <dbReference type="Pfam" id="PF02517"/>
    </source>
</evidence>
<dbReference type="GO" id="GO:0006508">
    <property type="term" value="P:proteolysis"/>
    <property type="evidence" value="ECO:0007669"/>
    <property type="project" value="UniProtKB-KW"/>
</dbReference>
<proteinExistence type="predicted"/>
<dbReference type="GO" id="GO:0080120">
    <property type="term" value="P:CAAX-box protein maturation"/>
    <property type="evidence" value="ECO:0007669"/>
    <property type="project" value="UniProtKB-ARBA"/>
</dbReference>
<keyword evidence="3" id="KW-0378">Hydrolase</keyword>
<organism evidence="3 4">
    <name type="scientific">Kaistella jeonii</name>
    <dbReference type="NCBI Taxonomy" id="266749"/>
    <lineage>
        <taxon>Bacteria</taxon>
        <taxon>Pseudomonadati</taxon>
        <taxon>Bacteroidota</taxon>
        <taxon>Flavobacteriia</taxon>
        <taxon>Flavobacteriales</taxon>
        <taxon>Weeksellaceae</taxon>
        <taxon>Chryseobacterium group</taxon>
        <taxon>Kaistella</taxon>
    </lineage>
</organism>
<feature type="transmembrane region" description="Helical" evidence="1">
    <location>
        <begin position="12"/>
        <end position="40"/>
    </location>
</feature>
<keyword evidence="1" id="KW-0472">Membrane</keyword>
<feature type="transmembrane region" description="Helical" evidence="1">
    <location>
        <begin position="140"/>
        <end position="159"/>
    </location>
</feature>
<dbReference type="STRING" id="266749.SAMN05421876_11543"/>
<keyword evidence="1" id="KW-0812">Transmembrane</keyword>
<keyword evidence="1" id="KW-1133">Transmembrane helix</keyword>
<dbReference type="GO" id="GO:0004175">
    <property type="term" value="F:endopeptidase activity"/>
    <property type="evidence" value="ECO:0007669"/>
    <property type="project" value="UniProtKB-ARBA"/>
</dbReference>
<evidence type="ECO:0000313" key="4">
    <source>
        <dbReference type="Proteomes" id="UP000031473"/>
    </source>
</evidence>
<dbReference type="PANTHER" id="PTHR36435:SF1">
    <property type="entry name" value="CAAX AMINO TERMINAL PROTEASE FAMILY PROTEIN"/>
    <property type="match status" value="1"/>
</dbReference>
<comment type="caution">
    <text evidence="3">The sequence shown here is derived from an EMBL/GenBank/DDBJ whole genome shotgun (WGS) entry which is preliminary data.</text>
</comment>
<dbReference type="AlphaFoldDB" id="A0A0C1CPS2"/>
<evidence type="ECO:0000256" key="1">
    <source>
        <dbReference type="SAM" id="Phobius"/>
    </source>
</evidence>
<protein>
    <submittedName>
        <fullName evidence="3">CAAX protease</fullName>
    </submittedName>
</protein>
<feature type="transmembrane region" description="Helical" evidence="1">
    <location>
        <begin position="94"/>
        <end position="115"/>
    </location>
</feature>
<feature type="transmembrane region" description="Helical" evidence="1">
    <location>
        <begin position="247"/>
        <end position="267"/>
    </location>
</feature>
<accession>A0A0C1CPS2</accession>